<keyword evidence="2" id="KW-0521">NADP</keyword>
<dbReference type="FunFam" id="3.40.50.720:FF:000084">
    <property type="entry name" value="Short-chain dehydrogenase reductase"/>
    <property type="match status" value="1"/>
</dbReference>
<evidence type="ECO:0000256" key="2">
    <source>
        <dbReference type="ARBA" id="ARBA00022857"/>
    </source>
</evidence>
<dbReference type="PANTHER" id="PTHR43618">
    <property type="entry name" value="7-ALPHA-HYDROXYSTEROID DEHYDROGENASE"/>
    <property type="match status" value="1"/>
</dbReference>
<dbReference type="Proteomes" id="UP000280792">
    <property type="component" value="Unassembled WGS sequence"/>
</dbReference>
<comment type="caution">
    <text evidence="5">The sequence shown here is derived from an EMBL/GenBank/DDBJ whole genome shotgun (WGS) entry which is preliminary data.</text>
</comment>
<dbReference type="AlphaFoldDB" id="A0A3P3VJC5"/>
<feature type="domain" description="Ketoreductase" evidence="4">
    <location>
        <begin position="10"/>
        <end position="193"/>
    </location>
</feature>
<gene>
    <name evidence="5" type="ORF">D0544_13460</name>
</gene>
<dbReference type="GO" id="GO:0005829">
    <property type="term" value="C:cytosol"/>
    <property type="evidence" value="ECO:0007669"/>
    <property type="project" value="TreeGrafter"/>
</dbReference>
<evidence type="ECO:0000256" key="1">
    <source>
        <dbReference type="ARBA" id="ARBA00006484"/>
    </source>
</evidence>
<dbReference type="PRINTS" id="PR00081">
    <property type="entry name" value="GDHRDH"/>
</dbReference>
<dbReference type="Pfam" id="PF13561">
    <property type="entry name" value="adh_short_C2"/>
    <property type="match status" value="1"/>
</dbReference>
<dbReference type="PROSITE" id="PS00061">
    <property type="entry name" value="ADH_SHORT"/>
    <property type="match status" value="1"/>
</dbReference>
<comment type="similarity">
    <text evidence="1">Belongs to the short-chain dehydrogenases/reductases (SDR) family.</text>
</comment>
<sequence length="258" mass="26939">MNPFFDLSGKVALVSGGSSGLGLAIAEGLLQQGARVYIASRKPEALAAAVEQLSKVGPCVGLQADLSDGEGSKALAARFAEQETRLDILVNNAGNSWGAPLESFPDEAWNRVMNLNVRGVFNLTRDLLPLLRAAASPRSPARVINIGSVAGIISSSLGAYSYGASKAAVHQLTRNLAREFAEHHINVNAIAPGRFPSRLTRHLTEDSEAYAADCRMIPLGRFGEPEEIAALAVSLASTAGAYMTGAIIPIDGGASLMA</sequence>
<accession>A0A3P3VJC5</accession>
<dbReference type="InterPro" id="IPR052178">
    <property type="entry name" value="Sec_Metab_Biosynth_SDR"/>
</dbReference>
<evidence type="ECO:0000313" key="6">
    <source>
        <dbReference type="Proteomes" id="UP000280792"/>
    </source>
</evidence>
<evidence type="ECO:0000256" key="3">
    <source>
        <dbReference type="ARBA" id="ARBA00023002"/>
    </source>
</evidence>
<proteinExistence type="inferred from homology"/>
<protein>
    <submittedName>
        <fullName evidence="5">SDR family oxidoreductase</fullName>
    </submittedName>
</protein>
<reference evidence="5 6" key="1">
    <citation type="submission" date="2018-08" db="EMBL/GenBank/DDBJ databases">
        <authorList>
            <person name="Khan S.A."/>
        </authorList>
    </citation>
    <scope>NUCLEOTIDE SEQUENCE [LARGE SCALE GENOMIC DNA]</scope>
    <source>
        <strain evidence="5 6">GTF-13</strain>
    </source>
</reference>
<dbReference type="InterPro" id="IPR036291">
    <property type="entry name" value="NAD(P)-bd_dom_sf"/>
</dbReference>
<dbReference type="InterPro" id="IPR002347">
    <property type="entry name" value="SDR_fam"/>
</dbReference>
<reference evidence="5 6" key="2">
    <citation type="submission" date="2018-12" db="EMBL/GenBank/DDBJ databases">
        <title>Simiduia agarivorans gen. nov., sp. nov., a marine, agarolytic bacterium isolated from shallow coastal water from Keelung, Taiwan.</title>
        <authorList>
            <person name="Shieh W.Y."/>
        </authorList>
    </citation>
    <scope>NUCLEOTIDE SEQUENCE [LARGE SCALE GENOMIC DNA]</scope>
    <source>
        <strain evidence="5 6">GTF-13</strain>
    </source>
</reference>
<dbReference type="GO" id="GO:0008709">
    <property type="term" value="F:cholate 7-alpha-dehydrogenase (NAD+) activity"/>
    <property type="evidence" value="ECO:0007669"/>
    <property type="project" value="TreeGrafter"/>
</dbReference>
<dbReference type="PRINTS" id="PR00080">
    <property type="entry name" value="SDRFAMILY"/>
</dbReference>
<evidence type="ECO:0000313" key="5">
    <source>
        <dbReference type="EMBL" id="RRJ82851.1"/>
    </source>
</evidence>
<keyword evidence="6" id="KW-1185">Reference proteome</keyword>
<dbReference type="SMART" id="SM00822">
    <property type="entry name" value="PKS_KR"/>
    <property type="match status" value="1"/>
</dbReference>
<dbReference type="InterPro" id="IPR057326">
    <property type="entry name" value="KR_dom"/>
</dbReference>
<dbReference type="RefSeq" id="WP_125016974.1">
    <property type="nucleotide sequence ID" value="NZ_QWEZ01000002.1"/>
</dbReference>
<dbReference type="SUPFAM" id="SSF51735">
    <property type="entry name" value="NAD(P)-binding Rossmann-fold domains"/>
    <property type="match status" value="1"/>
</dbReference>
<dbReference type="Gene3D" id="3.40.50.720">
    <property type="entry name" value="NAD(P)-binding Rossmann-like Domain"/>
    <property type="match status" value="1"/>
</dbReference>
<name>A0A3P3VJC5_9GAMM</name>
<keyword evidence="3" id="KW-0560">Oxidoreductase</keyword>
<organism evidence="5 6">
    <name type="scientific">Aestuariirhabdus litorea</name>
    <dbReference type="NCBI Taxonomy" id="2528527"/>
    <lineage>
        <taxon>Bacteria</taxon>
        <taxon>Pseudomonadati</taxon>
        <taxon>Pseudomonadota</taxon>
        <taxon>Gammaproteobacteria</taxon>
        <taxon>Oceanospirillales</taxon>
        <taxon>Aestuariirhabdaceae</taxon>
        <taxon>Aestuariirhabdus</taxon>
    </lineage>
</organism>
<dbReference type="EMBL" id="QWEZ01000002">
    <property type="protein sequence ID" value="RRJ82851.1"/>
    <property type="molecule type" value="Genomic_DNA"/>
</dbReference>
<dbReference type="PANTHER" id="PTHR43618:SF8">
    <property type="entry name" value="7ALPHA-HYDROXYSTEROID DEHYDROGENASE"/>
    <property type="match status" value="1"/>
</dbReference>
<dbReference type="InterPro" id="IPR020904">
    <property type="entry name" value="Sc_DH/Rdtase_CS"/>
</dbReference>
<evidence type="ECO:0000259" key="4">
    <source>
        <dbReference type="SMART" id="SM00822"/>
    </source>
</evidence>